<dbReference type="EMBL" id="JBIASD010000018">
    <property type="protein sequence ID" value="MFF3669079.1"/>
    <property type="molecule type" value="Genomic_DNA"/>
</dbReference>
<evidence type="ECO:0000313" key="1">
    <source>
        <dbReference type="EMBL" id="MFF3669079.1"/>
    </source>
</evidence>
<evidence type="ECO:0000313" key="2">
    <source>
        <dbReference type="Proteomes" id="UP001602013"/>
    </source>
</evidence>
<protein>
    <submittedName>
        <fullName evidence="1">Uncharacterized protein</fullName>
    </submittedName>
</protein>
<gene>
    <name evidence="1" type="ORF">ACFYXI_26175</name>
</gene>
<proteinExistence type="predicted"/>
<name>A0ABW6SVP1_9ACTN</name>
<sequence length="51" mass="5848">MTIDVGTHFVLHIDAVQSDLKVHLKTTDFRLLDDPDPGLFLWSGWDEQPRA</sequence>
<dbReference type="RefSeq" id="WP_387414932.1">
    <property type="nucleotide sequence ID" value="NZ_JBIASD010000018.1"/>
</dbReference>
<accession>A0ABW6SVP1</accession>
<keyword evidence="2" id="KW-1185">Reference proteome</keyword>
<organism evidence="1 2">
    <name type="scientific">Microtetraspora malaysiensis</name>
    <dbReference type="NCBI Taxonomy" id="161358"/>
    <lineage>
        <taxon>Bacteria</taxon>
        <taxon>Bacillati</taxon>
        <taxon>Actinomycetota</taxon>
        <taxon>Actinomycetes</taxon>
        <taxon>Streptosporangiales</taxon>
        <taxon>Streptosporangiaceae</taxon>
        <taxon>Microtetraspora</taxon>
    </lineage>
</organism>
<reference evidence="1 2" key="1">
    <citation type="submission" date="2024-10" db="EMBL/GenBank/DDBJ databases">
        <title>The Natural Products Discovery Center: Release of the First 8490 Sequenced Strains for Exploring Actinobacteria Biosynthetic Diversity.</title>
        <authorList>
            <person name="Kalkreuter E."/>
            <person name="Kautsar S.A."/>
            <person name="Yang D."/>
            <person name="Bader C.D."/>
            <person name="Teijaro C.N."/>
            <person name="Fluegel L."/>
            <person name="Davis C.M."/>
            <person name="Simpson J.R."/>
            <person name="Lauterbach L."/>
            <person name="Steele A.D."/>
            <person name="Gui C."/>
            <person name="Meng S."/>
            <person name="Li G."/>
            <person name="Viehrig K."/>
            <person name="Ye F."/>
            <person name="Su P."/>
            <person name="Kiefer A.F."/>
            <person name="Nichols A."/>
            <person name="Cepeda A.J."/>
            <person name="Yan W."/>
            <person name="Fan B."/>
            <person name="Jiang Y."/>
            <person name="Adhikari A."/>
            <person name="Zheng C.-J."/>
            <person name="Schuster L."/>
            <person name="Cowan T.M."/>
            <person name="Smanski M.J."/>
            <person name="Chevrette M.G."/>
            <person name="De Carvalho L.P.S."/>
            <person name="Shen B."/>
        </authorList>
    </citation>
    <scope>NUCLEOTIDE SEQUENCE [LARGE SCALE GENOMIC DNA]</scope>
    <source>
        <strain evidence="1 2">NPDC002173</strain>
    </source>
</reference>
<dbReference type="Proteomes" id="UP001602013">
    <property type="component" value="Unassembled WGS sequence"/>
</dbReference>
<comment type="caution">
    <text evidence="1">The sequence shown here is derived from an EMBL/GenBank/DDBJ whole genome shotgun (WGS) entry which is preliminary data.</text>
</comment>